<dbReference type="OrthoDB" id="2746358at2"/>
<evidence type="ECO:0000259" key="7">
    <source>
        <dbReference type="Pfam" id="PF14464"/>
    </source>
</evidence>
<feature type="domain" description="JAB" evidence="7">
    <location>
        <begin position="11"/>
        <end position="132"/>
    </location>
</feature>
<dbReference type="Pfam" id="PF00899">
    <property type="entry name" value="ThiF"/>
    <property type="match status" value="1"/>
</dbReference>
<dbReference type="Pfam" id="PF14464">
    <property type="entry name" value="Prok-JAB"/>
    <property type="match status" value="1"/>
</dbReference>
<dbReference type="GO" id="GO:0008641">
    <property type="term" value="F:ubiquitin-like modifier activating enzyme activity"/>
    <property type="evidence" value="ECO:0007669"/>
    <property type="project" value="InterPro"/>
</dbReference>
<geneLocation type="plasmid" evidence="8 9">
    <name>pP73C</name>
</geneLocation>
<accession>A0A0B5E7I3</accession>
<dbReference type="InterPro" id="IPR045886">
    <property type="entry name" value="ThiF/MoeB/HesA"/>
</dbReference>
<evidence type="ECO:0000256" key="3">
    <source>
        <dbReference type="ARBA" id="ARBA00022801"/>
    </source>
</evidence>
<dbReference type="GO" id="GO:0046872">
    <property type="term" value="F:metal ion binding"/>
    <property type="evidence" value="ECO:0007669"/>
    <property type="project" value="UniProtKB-KW"/>
</dbReference>
<dbReference type="InterPro" id="IPR035985">
    <property type="entry name" value="Ubiquitin-activating_enz"/>
</dbReference>
<proteinExistence type="predicted"/>
<dbReference type="InterPro" id="IPR028090">
    <property type="entry name" value="JAB_dom_prok"/>
</dbReference>
<dbReference type="PANTHER" id="PTHR43267:SF2">
    <property type="entry name" value="TRNA THREONYLCARBAMOYLADENOSINE DEHYDRATASE 1-RELATED"/>
    <property type="match status" value="1"/>
</dbReference>
<evidence type="ECO:0000256" key="1">
    <source>
        <dbReference type="ARBA" id="ARBA00022670"/>
    </source>
</evidence>
<dbReference type="RefSeq" id="WP_043872302.1">
    <property type="nucleotide sequence ID" value="NZ_CP004396.1"/>
</dbReference>
<organism evidence="8 9">
    <name type="scientific">Celeribacter indicus</name>
    <dbReference type="NCBI Taxonomy" id="1208324"/>
    <lineage>
        <taxon>Bacteria</taxon>
        <taxon>Pseudomonadati</taxon>
        <taxon>Pseudomonadota</taxon>
        <taxon>Alphaproteobacteria</taxon>
        <taxon>Rhodobacterales</taxon>
        <taxon>Roseobacteraceae</taxon>
        <taxon>Celeribacter</taxon>
    </lineage>
</organism>
<dbReference type="AlphaFoldDB" id="A0A0B5E7I3"/>
<evidence type="ECO:0000313" key="9">
    <source>
        <dbReference type="Proteomes" id="UP000031521"/>
    </source>
</evidence>
<name>A0A0B5E7I3_9RHOB</name>
<evidence type="ECO:0000256" key="4">
    <source>
        <dbReference type="ARBA" id="ARBA00022833"/>
    </source>
</evidence>
<reference evidence="8 9" key="1">
    <citation type="journal article" date="2014" name="Int. J. Syst. Evol. Microbiol.">
        <title>Celeribacter indicus sp. nov., a polycyclic aromatic hydrocarbon-degrading bacterium from deep-sea sediment and reclassification of Huaishuia halophila as Celeribacter halophilus comb. nov.</title>
        <authorList>
            <person name="Lai Q."/>
            <person name="Cao J."/>
            <person name="Yuan J."/>
            <person name="Li F."/>
            <person name="Shao Z."/>
        </authorList>
    </citation>
    <scope>NUCLEOTIDE SEQUENCE [LARGE SCALE GENOMIC DNA]</scope>
    <source>
        <strain evidence="8">P73</strain>
        <plasmid evidence="9">Plasmid pP73C</plasmid>
    </source>
</reference>
<dbReference type="CDD" id="cd01483">
    <property type="entry name" value="E1_enzyme_family"/>
    <property type="match status" value="1"/>
</dbReference>
<keyword evidence="3" id="KW-0378">Hydrolase</keyword>
<dbReference type="KEGG" id="cid:P73_4675"/>
<dbReference type="SUPFAM" id="SSF69572">
    <property type="entry name" value="Activating enzymes of the ubiquitin-like proteins"/>
    <property type="match status" value="1"/>
</dbReference>
<sequence length="469" mass="51868">MKRRDITLHARHRDKLQALLAHPRGHEGAAYMLLGKSEIAQDPWDLEPRTRYTSYEVIAIPQEDRVDASDKHVTWNTNSFAQLCRRAKEEGLVPAIVHSHPGGFDGFSDQDDRNERDLFTMARNRNGEGTRLVSVVQVGDGLYRARVWEDDMIPLPCHRVTVIGTRLEIQSTDVPTPSEALARQALAFGPEVNGLLKQLSVAVVGCGGTGSPVVHLLARLGVGRIVVIDDDVVEHSNLNRLYGATRKDAENAVPKVDVMVREVTMMGLDVEIRSMNGWVDAPHIRDALKSCDVIFGCTDDHAGRLYLNRVAHFYLIPVIDVGLVLMPRDDGVPGLLEMAARVSVLFPTSACHGCRGTVDRVRAREEDLQRSDPAEYERQKTEAYVRGGGNPAPAVVTFTSEAATMAVNELLAGLVDFRGGGGWTWQRYRKLDKGFERSQAAQPRSDCPVCGSEEYWGLGDIDPFLDRIG</sequence>
<dbReference type="GO" id="GO:0008237">
    <property type="term" value="F:metallopeptidase activity"/>
    <property type="evidence" value="ECO:0007669"/>
    <property type="project" value="UniProtKB-KW"/>
</dbReference>
<dbReference type="PANTHER" id="PTHR43267">
    <property type="entry name" value="TRNA THREONYLCARBAMOYLADENOSINE DEHYDRATASE"/>
    <property type="match status" value="1"/>
</dbReference>
<evidence type="ECO:0000259" key="6">
    <source>
        <dbReference type="Pfam" id="PF00899"/>
    </source>
</evidence>
<protein>
    <recommendedName>
        <fullName evidence="10">Thiamine biosynthesis protein ThiF</fullName>
    </recommendedName>
</protein>
<evidence type="ECO:0000256" key="5">
    <source>
        <dbReference type="ARBA" id="ARBA00023049"/>
    </source>
</evidence>
<dbReference type="Gene3D" id="3.40.50.720">
    <property type="entry name" value="NAD(P)-binding Rossmann-like Domain"/>
    <property type="match status" value="1"/>
</dbReference>
<dbReference type="GO" id="GO:0061504">
    <property type="term" value="P:cyclic threonylcarbamoyladenosine biosynthetic process"/>
    <property type="evidence" value="ECO:0007669"/>
    <property type="project" value="TreeGrafter"/>
</dbReference>
<dbReference type="HOGENOM" id="CLU_041781_0_0_5"/>
<evidence type="ECO:0000256" key="2">
    <source>
        <dbReference type="ARBA" id="ARBA00022723"/>
    </source>
</evidence>
<dbReference type="InterPro" id="IPR000594">
    <property type="entry name" value="ThiF_NAD_FAD-bd"/>
</dbReference>
<keyword evidence="2" id="KW-0479">Metal-binding</keyword>
<evidence type="ECO:0000313" key="8">
    <source>
        <dbReference type="EMBL" id="AJE49390.1"/>
    </source>
</evidence>
<gene>
    <name evidence="8" type="ORF">P73_4675</name>
</gene>
<dbReference type="EMBL" id="CP004396">
    <property type="protein sequence ID" value="AJE49390.1"/>
    <property type="molecule type" value="Genomic_DNA"/>
</dbReference>
<dbReference type="Proteomes" id="UP000031521">
    <property type="component" value="Plasmid pP73C"/>
</dbReference>
<keyword evidence="9" id="KW-1185">Reference proteome</keyword>
<keyword evidence="8" id="KW-0614">Plasmid</keyword>
<keyword evidence="5" id="KW-0482">Metalloprotease</keyword>
<dbReference type="GO" id="GO:0061503">
    <property type="term" value="F:tRNA threonylcarbamoyladenosine dehydratase"/>
    <property type="evidence" value="ECO:0007669"/>
    <property type="project" value="TreeGrafter"/>
</dbReference>
<keyword evidence="4" id="KW-0862">Zinc</keyword>
<evidence type="ECO:0008006" key="10">
    <source>
        <dbReference type="Google" id="ProtNLM"/>
    </source>
</evidence>
<dbReference type="GO" id="GO:0006508">
    <property type="term" value="P:proteolysis"/>
    <property type="evidence" value="ECO:0007669"/>
    <property type="project" value="UniProtKB-KW"/>
</dbReference>
<feature type="domain" description="THIF-type NAD/FAD binding fold" evidence="6">
    <location>
        <begin position="182"/>
        <end position="448"/>
    </location>
</feature>
<keyword evidence="1" id="KW-0645">Protease</keyword>